<organism evidence="2 3">
    <name type="scientific">Protea cynaroides</name>
    <dbReference type="NCBI Taxonomy" id="273540"/>
    <lineage>
        <taxon>Eukaryota</taxon>
        <taxon>Viridiplantae</taxon>
        <taxon>Streptophyta</taxon>
        <taxon>Embryophyta</taxon>
        <taxon>Tracheophyta</taxon>
        <taxon>Spermatophyta</taxon>
        <taxon>Magnoliopsida</taxon>
        <taxon>Proteales</taxon>
        <taxon>Proteaceae</taxon>
        <taxon>Protea</taxon>
    </lineage>
</organism>
<feature type="region of interest" description="Disordered" evidence="1">
    <location>
        <begin position="45"/>
        <end position="79"/>
    </location>
</feature>
<sequence length="292" mass="34076">MECAQTAENTRDGAIETRCLFFEKNESLRREWDNLMVELTDTKDHAADKTRANGEKRRADNENKRADELKSKQEAEKDKNKDLAATFERLRGELQEVKASIPRLVEKDVDDFKKSKNIEAYVIEAPEMEDFCLCFCSRHYFDGAMNFSQFVRKKVLPDADFSRFLEGLFYIAPLQHTFLNRIRNVSIEQDRLAAKVTRLEEELNFPYIDRLSYDATYNRLARSEGQYAMAHRLHIETCTELVQLRGEVGEPKKESTTNHHLRVSTELRFDRMAEKLTKAKKKPAKSMGYKRG</sequence>
<evidence type="ECO:0000313" key="3">
    <source>
        <dbReference type="Proteomes" id="UP001141806"/>
    </source>
</evidence>
<evidence type="ECO:0000256" key="1">
    <source>
        <dbReference type="SAM" id="MobiDB-lite"/>
    </source>
</evidence>
<dbReference type="Proteomes" id="UP001141806">
    <property type="component" value="Unassembled WGS sequence"/>
</dbReference>
<evidence type="ECO:0000313" key="2">
    <source>
        <dbReference type="EMBL" id="KAJ4980827.1"/>
    </source>
</evidence>
<accession>A0A9Q0L1M0</accession>
<proteinExistence type="predicted"/>
<dbReference type="AlphaFoldDB" id="A0A9Q0L1M0"/>
<keyword evidence="3" id="KW-1185">Reference proteome</keyword>
<gene>
    <name evidence="2" type="ORF">NE237_031664</name>
</gene>
<protein>
    <submittedName>
        <fullName evidence="2">Uncharacterized protein</fullName>
    </submittedName>
</protein>
<name>A0A9Q0L1M0_9MAGN</name>
<comment type="caution">
    <text evidence="2">The sequence shown here is derived from an EMBL/GenBank/DDBJ whole genome shotgun (WGS) entry which is preliminary data.</text>
</comment>
<dbReference type="EMBL" id="JAMYWD010000001">
    <property type="protein sequence ID" value="KAJ4980827.1"/>
    <property type="molecule type" value="Genomic_DNA"/>
</dbReference>
<reference evidence="2" key="1">
    <citation type="journal article" date="2023" name="Plant J.">
        <title>The genome of the king protea, Protea cynaroides.</title>
        <authorList>
            <person name="Chang J."/>
            <person name="Duong T.A."/>
            <person name="Schoeman C."/>
            <person name="Ma X."/>
            <person name="Roodt D."/>
            <person name="Barker N."/>
            <person name="Li Z."/>
            <person name="Van de Peer Y."/>
            <person name="Mizrachi E."/>
        </authorList>
    </citation>
    <scope>NUCLEOTIDE SEQUENCE</scope>
    <source>
        <tissue evidence="2">Young leaves</tissue>
    </source>
</reference>